<dbReference type="OrthoDB" id="9815602at2"/>
<sequence>MKKFLGILSSIYLVLVLAACGGNTSKENDSKTSAGGEGKELQEVSIMLDWYPNAVHSYLYVAQEKGFFEEEGVKVDIQFPANPTDPLNLTAAGKVTLGLYYQPDVIMARANENIPIKSVASIVRSPLNHTVFLEDSPIQTPKDLEGKKVGYPGIPLNEALLKTMIEHDGGDFSKVEMIDVGFELGTSVVSEKTDAVIGAYINHEVPVLKHKGYETRYFNPVDHGVPAYNEIVLITSDETWERDRETIQAFWQGAKKGYEYMKENPEDALAILISNQDEANFPLVEEVEKQSLEILLPKMEEEGAVFGSQDKESWKEVRDWMHDAGLIESSPEVDDMIVEMDNE</sequence>
<dbReference type="InterPro" id="IPR015168">
    <property type="entry name" value="SsuA/THI5"/>
</dbReference>
<dbReference type="PANTHER" id="PTHR31528:SF3">
    <property type="entry name" value="THIAMINE BIOSYNTHESIS PROTEIN HI_0357-RELATED"/>
    <property type="match status" value="1"/>
</dbReference>
<dbReference type="RefSeq" id="WP_110063061.1">
    <property type="nucleotide sequence ID" value="NZ_QGTW01000001.1"/>
</dbReference>
<comment type="caution">
    <text evidence="3">The sequence shown here is derived from an EMBL/GenBank/DDBJ whole genome shotgun (WGS) entry which is preliminary data.</text>
</comment>
<feature type="signal peptide" evidence="1">
    <location>
        <begin position="1"/>
        <end position="18"/>
    </location>
</feature>
<dbReference type="PANTHER" id="PTHR31528">
    <property type="entry name" value="4-AMINO-5-HYDROXYMETHYL-2-METHYLPYRIMIDINE PHOSPHATE SYNTHASE THI11-RELATED"/>
    <property type="match status" value="1"/>
</dbReference>
<dbReference type="SUPFAM" id="SSF53850">
    <property type="entry name" value="Periplasmic binding protein-like II"/>
    <property type="match status" value="1"/>
</dbReference>
<dbReference type="Proteomes" id="UP000247150">
    <property type="component" value="Unassembled WGS sequence"/>
</dbReference>
<organism evidence="3 4">
    <name type="scientific">Cytobacillus oceanisediminis</name>
    <dbReference type="NCBI Taxonomy" id="665099"/>
    <lineage>
        <taxon>Bacteria</taxon>
        <taxon>Bacillati</taxon>
        <taxon>Bacillota</taxon>
        <taxon>Bacilli</taxon>
        <taxon>Bacillales</taxon>
        <taxon>Bacillaceae</taxon>
        <taxon>Cytobacillus</taxon>
    </lineage>
</organism>
<dbReference type="PROSITE" id="PS51257">
    <property type="entry name" value="PROKAR_LIPOPROTEIN"/>
    <property type="match status" value="1"/>
</dbReference>
<evidence type="ECO:0000313" key="4">
    <source>
        <dbReference type="Proteomes" id="UP000247150"/>
    </source>
</evidence>
<evidence type="ECO:0000256" key="1">
    <source>
        <dbReference type="SAM" id="SignalP"/>
    </source>
</evidence>
<evidence type="ECO:0000313" key="3">
    <source>
        <dbReference type="EMBL" id="PWW32091.1"/>
    </source>
</evidence>
<dbReference type="GO" id="GO:0009228">
    <property type="term" value="P:thiamine biosynthetic process"/>
    <property type="evidence" value="ECO:0007669"/>
    <property type="project" value="InterPro"/>
</dbReference>
<accession>A0A2V3A7C9</accession>
<feature type="chain" id="PRO_5038895341" evidence="1">
    <location>
        <begin position="19"/>
        <end position="343"/>
    </location>
</feature>
<keyword evidence="1" id="KW-0732">Signal</keyword>
<dbReference type="InterPro" id="IPR027939">
    <property type="entry name" value="NMT1/THI5"/>
</dbReference>
<name>A0A2V3A7C9_9BACI</name>
<evidence type="ECO:0000259" key="2">
    <source>
        <dbReference type="Pfam" id="PF09084"/>
    </source>
</evidence>
<dbReference type="EMBL" id="QGTW01000001">
    <property type="protein sequence ID" value="PWW32091.1"/>
    <property type="molecule type" value="Genomic_DNA"/>
</dbReference>
<proteinExistence type="predicted"/>
<gene>
    <name evidence="3" type="ORF">DFO73_101353</name>
</gene>
<feature type="domain" description="SsuA/THI5-like" evidence="2">
    <location>
        <begin position="53"/>
        <end position="268"/>
    </location>
</feature>
<protein>
    <submittedName>
        <fullName evidence="3">Putative hydroxymethylpyrimidine transport system substrate-binding protein</fullName>
    </submittedName>
</protein>
<dbReference type="AlphaFoldDB" id="A0A2V3A7C9"/>
<dbReference type="Pfam" id="PF09084">
    <property type="entry name" value="NMT1"/>
    <property type="match status" value="1"/>
</dbReference>
<dbReference type="Gene3D" id="3.40.190.10">
    <property type="entry name" value="Periplasmic binding protein-like II"/>
    <property type="match status" value="2"/>
</dbReference>
<reference evidence="3 4" key="1">
    <citation type="submission" date="2018-05" db="EMBL/GenBank/DDBJ databases">
        <title>Freshwater and sediment microbial communities from various areas in North America, analyzing microbe dynamics in response to fracking.</title>
        <authorList>
            <person name="Lamendella R."/>
        </authorList>
    </citation>
    <scope>NUCLEOTIDE SEQUENCE [LARGE SCALE GENOMIC DNA]</scope>
    <source>
        <strain evidence="3 4">15_TX</strain>
    </source>
</reference>